<sequence length="82" mass="9421">MYTTNKQTNQQQNKGKLGHSYAVPECNHRAKSQVICLRVDNGISFPSYMMGIVKKYFFYLGIIGGNAIIFPKHQSQMEVFHH</sequence>
<protein>
    <submittedName>
        <fullName evidence="1">Uncharacterized protein</fullName>
    </submittedName>
</protein>
<organism evidence="1 2">
    <name type="scientific">Megaselia scalaris</name>
    <name type="common">Humpbacked fly</name>
    <name type="synonym">Phora scalaris</name>
    <dbReference type="NCBI Taxonomy" id="36166"/>
    <lineage>
        <taxon>Eukaryota</taxon>
        <taxon>Metazoa</taxon>
        <taxon>Ecdysozoa</taxon>
        <taxon>Arthropoda</taxon>
        <taxon>Hexapoda</taxon>
        <taxon>Insecta</taxon>
        <taxon>Pterygota</taxon>
        <taxon>Neoptera</taxon>
        <taxon>Endopterygota</taxon>
        <taxon>Diptera</taxon>
        <taxon>Brachycera</taxon>
        <taxon>Muscomorpha</taxon>
        <taxon>Platypezoidea</taxon>
        <taxon>Phoridae</taxon>
        <taxon>Megaseliini</taxon>
        <taxon>Megaselia</taxon>
    </lineage>
</organism>
<dbReference type="AlphaFoldDB" id="T1GFL7"/>
<dbReference type="EMBL" id="CAQQ02016010">
    <property type="status" value="NOT_ANNOTATED_CDS"/>
    <property type="molecule type" value="Genomic_DNA"/>
</dbReference>
<reference evidence="2" key="1">
    <citation type="submission" date="2013-02" db="EMBL/GenBank/DDBJ databases">
        <authorList>
            <person name="Hughes D."/>
        </authorList>
    </citation>
    <scope>NUCLEOTIDE SEQUENCE</scope>
    <source>
        <strain>Durham</strain>
        <strain evidence="2">NC isolate 2 -- Noor lab</strain>
    </source>
</reference>
<dbReference type="EMBL" id="CAQQ02016008">
    <property type="status" value="NOT_ANNOTATED_CDS"/>
    <property type="molecule type" value="Genomic_DNA"/>
</dbReference>
<keyword evidence="2" id="KW-1185">Reference proteome</keyword>
<dbReference type="EMBL" id="CAQQ02016009">
    <property type="status" value="NOT_ANNOTATED_CDS"/>
    <property type="molecule type" value="Genomic_DNA"/>
</dbReference>
<evidence type="ECO:0000313" key="2">
    <source>
        <dbReference type="Proteomes" id="UP000015102"/>
    </source>
</evidence>
<dbReference type="Proteomes" id="UP000015102">
    <property type="component" value="Unassembled WGS sequence"/>
</dbReference>
<accession>T1GFL7</accession>
<evidence type="ECO:0000313" key="1">
    <source>
        <dbReference type="EnsemblMetazoa" id="MESCA002161-PA"/>
    </source>
</evidence>
<reference evidence="1" key="2">
    <citation type="submission" date="2015-06" db="UniProtKB">
        <authorList>
            <consortium name="EnsemblMetazoa"/>
        </authorList>
    </citation>
    <scope>IDENTIFICATION</scope>
</reference>
<dbReference type="HOGENOM" id="CLU_2560891_0_0_1"/>
<dbReference type="EMBL" id="CAQQ02016007">
    <property type="status" value="NOT_ANNOTATED_CDS"/>
    <property type="molecule type" value="Genomic_DNA"/>
</dbReference>
<proteinExistence type="predicted"/>
<dbReference type="EnsemblMetazoa" id="MESCA002161-RA">
    <property type="protein sequence ID" value="MESCA002161-PA"/>
    <property type="gene ID" value="MESCA002161"/>
</dbReference>
<name>T1GFL7_MEGSC</name>